<dbReference type="EMBL" id="PKUN01000001">
    <property type="protein sequence ID" value="PLX63670.1"/>
    <property type="molecule type" value="Genomic_DNA"/>
</dbReference>
<comment type="caution">
    <text evidence="2">The sequence shown here is derived from an EMBL/GenBank/DDBJ whole genome shotgun (WGS) entry which is preliminary data.</text>
</comment>
<feature type="transmembrane region" description="Helical" evidence="1">
    <location>
        <begin position="6"/>
        <end position="22"/>
    </location>
</feature>
<dbReference type="Proteomes" id="UP000235015">
    <property type="component" value="Unassembled WGS sequence"/>
</dbReference>
<evidence type="ECO:0000313" key="3">
    <source>
        <dbReference type="Proteomes" id="UP000235015"/>
    </source>
</evidence>
<dbReference type="STRING" id="1111735.GCA_000428045_03259"/>
<sequence>MIIRHIFFWFVLMLVAIGNGLLREATYGKRVTELAAHQISTLTGILFTGLAVWVFSRIWPLKSLTHVWMVGLSWLLLTLIFEFSFGHYVAGHSWARLLQDYNLLAGRVWVVFLLWVAIMPYIFYKTGRTQA</sequence>
<keyword evidence="1" id="KW-1133">Transmembrane helix</keyword>
<feature type="transmembrane region" description="Helical" evidence="1">
    <location>
        <begin position="34"/>
        <end position="55"/>
    </location>
</feature>
<evidence type="ECO:0000256" key="1">
    <source>
        <dbReference type="SAM" id="Phobius"/>
    </source>
</evidence>
<proteinExistence type="predicted"/>
<reference evidence="2 3" key="1">
    <citation type="submission" date="2017-11" db="EMBL/GenBank/DDBJ databases">
        <title>Genome-resolved metagenomics identifies genetic mobility, metabolic interactions, and unexpected diversity in perchlorate-reducing communities.</title>
        <authorList>
            <person name="Barnum T.P."/>
            <person name="Figueroa I.A."/>
            <person name="Carlstrom C.I."/>
            <person name="Lucas L.N."/>
            <person name="Engelbrektson A.L."/>
            <person name="Coates J.D."/>
        </authorList>
    </citation>
    <scope>NUCLEOTIDE SEQUENCE [LARGE SCALE GENOMIC DNA]</scope>
    <source>
        <strain evidence="2">BM301</strain>
    </source>
</reference>
<feature type="transmembrane region" description="Helical" evidence="1">
    <location>
        <begin position="67"/>
        <end position="89"/>
    </location>
</feature>
<evidence type="ECO:0000313" key="2">
    <source>
        <dbReference type="EMBL" id="PLX63670.1"/>
    </source>
</evidence>
<keyword evidence="1" id="KW-0472">Membrane</keyword>
<accession>A0A2N6D1V4</accession>
<protein>
    <submittedName>
        <fullName evidence="2">Uncharacterized protein</fullName>
    </submittedName>
</protein>
<feature type="transmembrane region" description="Helical" evidence="1">
    <location>
        <begin position="101"/>
        <end position="124"/>
    </location>
</feature>
<dbReference type="AlphaFoldDB" id="A0A2N6D1V4"/>
<organism evidence="2 3">
    <name type="scientific">Sedimenticola selenatireducens</name>
    <dbReference type="NCBI Taxonomy" id="191960"/>
    <lineage>
        <taxon>Bacteria</taxon>
        <taxon>Pseudomonadati</taxon>
        <taxon>Pseudomonadota</taxon>
        <taxon>Gammaproteobacteria</taxon>
        <taxon>Chromatiales</taxon>
        <taxon>Sedimenticolaceae</taxon>
        <taxon>Sedimenticola</taxon>
    </lineage>
</organism>
<gene>
    <name evidence="2" type="ORF">C0630_00710</name>
</gene>
<keyword evidence="1" id="KW-0812">Transmembrane</keyword>
<name>A0A2N6D1V4_9GAMM</name>